<keyword evidence="2" id="KW-1185">Reference proteome</keyword>
<comment type="caution">
    <text evidence="1">The sequence shown here is derived from an EMBL/GenBank/DDBJ whole genome shotgun (WGS) entry which is preliminary data.</text>
</comment>
<dbReference type="AlphaFoldDB" id="A0A7J9H4Q2"/>
<organism evidence="1 2">
    <name type="scientific">Gossypium harknessii</name>
    <dbReference type="NCBI Taxonomy" id="34285"/>
    <lineage>
        <taxon>Eukaryota</taxon>
        <taxon>Viridiplantae</taxon>
        <taxon>Streptophyta</taxon>
        <taxon>Embryophyta</taxon>
        <taxon>Tracheophyta</taxon>
        <taxon>Spermatophyta</taxon>
        <taxon>Magnoliopsida</taxon>
        <taxon>eudicotyledons</taxon>
        <taxon>Gunneridae</taxon>
        <taxon>Pentapetalae</taxon>
        <taxon>rosids</taxon>
        <taxon>malvids</taxon>
        <taxon>Malvales</taxon>
        <taxon>Malvaceae</taxon>
        <taxon>Malvoideae</taxon>
        <taxon>Gossypium</taxon>
    </lineage>
</organism>
<dbReference type="Proteomes" id="UP000593560">
    <property type="component" value="Unassembled WGS sequence"/>
</dbReference>
<gene>
    <name evidence="1" type="ORF">Gohar_004370</name>
</gene>
<evidence type="ECO:0000313" key="2">
    <source>
        <dbReference type="Proteomes" id="UP000593560"/>
    </source>
</evidence>
<accession>A0A7J9H4Q2</accession>
<proteinExistence type="predicted"/>
<protein>
    <submittedName>
        <fullName evidence="1">Uncharacterized protein</fullName>
    </submittedName>
</protein>
<dbReference type="EMBL" id="JABFAD010000008">
    <property type="protein sequence ID" value="MBA0804803.1"/>
    <property type="molecule type" value="Genomic_DNA"/>
</dbReference>
<dbReference type="OrthoDB" id="10420775at2759"/>
<name>A0A7J9H4Q2_9ROSI</name>
<reference evidence="1 2" key="1">
    <citation type="journal article" date="2019" name="Genome Biol. Evol.">
        <title>Insights into the evolution of the New World diploid cottons (Gossypium, subgenus Houzingenia) based on genome sequencing.</title>
        <authorList>
            <person name="Grover C.E."/>
            <person name="Arick M.A. 2nd"/>
            <person name="Thrash A."/>
            <person name="Conover J.L."/>
            <person name="Sanders W.S."/>
            <person name="Peterson D.G."/>
            <person name="Frelichowski J.E."/>
            <person name="Scheffler J.A."/>
            <person name="Scheffler B.E."/>
            <person name="Wendel J.F."/>
        </authorList>
    </citation>
    <scope>NUCLEOTIDE SEQUENCE [LARGE SCALE GENOMIC DNA]</scope>
    <source>
        <strain evidence="1">0</strain>
        <tissue evidence="1">Leaf</tissue>
    </source>
</reference>
<sequence length="25" mass="2845">MFLMLMCSELSCYMVSCSKKICVGH</sequence>
<evidence type="ECO:0000313" key="1">
    <source>
        <dbReference type="EMBL" id="MBA0804803.1"/>
    </source>
</evidence>